<gene>
    <name evidence="2" type="ORF">DSM25559_4980</name>
</gene>
<dbReference type="EMBL" id="FMUE01000021">
    <property type="protein sequence ID" value="SCX35441.1"/>
    <property type="molecule type" value="Genomic_DNA"/>
</dbReference>
<evidence type="ECO:0000313" key="3">
    <source>
        <dbReference type="Proteomes" id="UP000187891"/>
    </source>
</evidence>
<proteinExistence type="predicted"/>
<keyword evidence="1" id="KW-0472">Membrane</keyword>
<sequence>MVLLMGIERCTLSSAKLLFGVPLILLWTLLRQQ</sequence>
<keyword evidence="1" id="KW-0812">Transmembrane</keyword>
<evidence type="ECO:0000313" key="2">
    <source>
        <dbReference type="EMBL" id="SCX35441.1"/>
    </source>
</evidence>
<dbReference type="AlphaFoldDB" id="A0A1R3U5N6"/>
<organism evidence="2 3">
    <name type="scientific">Agrobacterium rosae</name>
    <dbReference type="NCBI Taxonomy" id="1972867"/>
    <lineage>
        <taxon>Bacteria</taxon>
        <taxon>Pseudomonadati</taxon>
        <taxon>Pseudomonadota</taxon>
        <taxon>Alphaproteobacteria</taxon>
        <taxon>Hyphomicrobiales</taxon>
        <taxon>Rhizobiaceae</taxon>
        <taxon>Rhizobium/Agrobacterium group</taxon>
        <taxon>Agrobacterium</taxon>
    </lineage>
</organism>
<dbReference type="Proteomes" id="UP000187891">
    <property type="component" value="Unassembled WGS sequence"/>
</dbReference>
<keyword evidence="1" id="KW-1133">Transmembrane helix</keyword>
<feature type="transmembrane region" description="Helical" evidence="1">
    <location>
        <begin position="12"/>
        <end position="30"/>
    </location>
</feature>
<accession>A0A1R3U5N6</accession>
<evidence type="ECO:0000256" key="1">
    <source>
        <dbReference type="SAM" id="Phobius"/>
    </source>
</evidence>
<protein>
    <submittedName>
        <fullName evidence="2">Uncharacterized protein</fullName>
    </submittedName>
</protein>
<name>A0A1R3U5N6_9HYPH</name>
<reference evidence="3" key="1">
    <citation type="submission" date="2016-10" db="EMBL/GenBank/DDBJ databases">
        <authorList>
            <person name="Wibberg D."/>
        </authorList>
    </citation>
    <scope>NUCLEOTIDE SEQUENCE [LARGE SCALE GENOMIC DNA]</scope>
</reference>